<sequence>MAQSEEPPFMKFLNEIGGFCTAYQSFKHIFDDLLKHIDSTRKAIDTQFNNLPSSQQQQQQQLLLQTDLQDMQLPIVSATVPETQRPTTKPSRVSEFHDLCKTMCSRGLRKFLVSHLSDADGLRREAASALKSAPEPAKLVLECVGRFFLQGSKAYTKDSPMITSREASVLILELFLILIGASEVEIVIEDSIKKDASAASAAWRNRIQSEGGPSKVCEIDARGLLLFIACFGIPDVFKDEDIRDLIIVSNISQIAHLLKHSPMLAPKIPDIIGNMKKNGMLVEAVDVVYTFGIEDKFSPQTILTAFIQESKEAWNRSRRNPPLMQKKACKKHLAALKSVIRCLENRNIDPVKLLPEFEIKENIVKLEKEIANLNKQITDSSKALKRKAVGIESSNKFNSQEAKRSRFTPKESFLMTSPSIIGLNDARAANYAVGKSSYDGLMPNLLDLGASSHVQSYPAASAAILGYGARTSLDVLGTAFGGGGSVPGVGVDVSESTGVGILPTGSFSGVRRDLALDNVGQPVYGNDLAYRWNRLGETAYGDRFTTQSILGNPAVSKVDALLRQSLSIDRVAGQPEPQSIGVSNRSSSSDLYGFADAVV</sequence>
<evidence type="ECO:0000256" key="2">
    <source>
        <dbReference type="ARBA" id="ARBA00022473"/>
    </source>
</evidence>
<dbReference type="GO" id="GO:0009908">
    <property type="term" value="P:flower development"/>
    <property type="evidence" value="ECO:0007669"/>
    <property type="project" value="UniProtKB-KW"/>
</dbReference>
<dbReference type="EMBL" id="KM001863">
    <property type="protein sequence ID" value="AIN75611.1"/>
    <property type="molecule type" value="mRNA"/>
</dbReference>
<keyword evidence="6" id="KW-0175">Coiled coil</keyword>
<evidence type="ECO:0000256" key="6">
    <source>
        <dbReference type="SAM" id="Coils"/>
    </source>
</evidence>
<evidence type="ECO:0000313" key="7">
    <source>
        <dbReference type="EMBL" id="AIN75611.1"/>
    </source>
</evidence>
<dbReference type="PANTHER" id="PTHR31791">
    <property type="entry name" value="FRIGIDA-LIKE PROTEIN 3-RELATED"/>
    <property type="match status" value="1"/>
</dbReference>
<evidence type="ECO:0000256" key="3">
    <source>
        <dbReference type="ARBA" id="ARBA00022782"/>
    </source>
</evidence>
<accession>A0A088QDB2</accession>
<keyword evidence="3 5" id="KW-0221">Differentiation</keyword>
<reference evidence="7" key="1">
    <citation type="submission" date="2014-06" db="EMBL/GenBank/DDBJ databases">
        <title>Gene cloning of FRIGIDA-like family from embryogenic callus in dimocarpus longan.</title>
        <authorList>
            <person name="Chen Y.K."/>
            <person name="Lai Z.X."/>
        </authorList>
    </citation>
    <scope>NUCLEOTIDE SEQUENCE</scope>
    <source>
        <tissue evidence="7">Embryogenic callus</tissue>
    </source>
</reference>
<keyword evidence="4 5" id="KW-0287">Flowering</keyword>
<dbReference type="GO" id="GO:0030154">
    <property type="term" value="P:cell differentiation"/>
    <property type="evidence" value="ECO:0007669"/>
    <property type="project" value="UniProtKB-KW"/>
</dbReference>
<evidence type="ECO:0000256" key="4">
    <source>
        <dbReference type="ARBA" id="ARBA00023089"/>
    </source>
</evidence>
<keyword evidence="2 5" id="KW-0217">Developmental protein</keyword>
<evidence type="ECO:0000256" key="5">
    <source>
        <dbReference type="RuleBase" id="RU364012"/>
    </source>
</evidence>
<organism evidence="7">
    <name type="scientific">Dimocarpus longan</name>
    <dbReference type="NCBI Taxonomy" id="128017"/>
    <lineage>
        <taxon>Eukaryota</taxon>
        <taxon>Viridiplantae</taxon>
        <taxon>Streptophyta</taxon>
        <taxon>Embryophyta</taxon>
        <taxon>Tracheophyta</taxon>
        <taxon>Spermatophyta</taxon>
        <taxon>Magnoliopsida</taxon>
        <taxon>eudicotyledons</taxon>
        <taxon>Gunneridae</taxon>
        <taxon>Pentapetalae</taxon>
        <taxon>rosids</taxon>
        <taxon>malvids</taxon>
        <taxon>Sapindales</taxon>
        <taxon>Sapindaceae</taxon>
        <taxon>Dimocarpus</taxon>
    </lineage>
</organism>
<proteinExistence type="evidence at transcript level"/>
<dbReference type="InterPro" id="IPR012474">
    <property type="entry name" value="Frigida"/>
</dbReference>
<comment type="similarity">
    <text evidence="1 5">Belongs to the Frigida family.</text>
</comment>
<dbReference type="Pfam" id="PF07899">
    <property type="entry name" value="Frigida"/>
    <property type="match status" value="1"/>
</dbReference>
<protein>
    <recommendedName>
        <fullName evidence="5">FRIGIDA-like protein</fullName>
    </recommendedName>
</protein>
<name>A0A088QDB2_9ROSI</name>
<feature type="coiled-coil region" evidence="6">
    <location>
        <begin position="356"/>
        <end position="383"/>
    </location>
</feature>
<evidence type="ECO:0000256" key="1">
    <source>
        <dbReference type="ARBA" id="ARBA00008956"/>
    </source>
</evidence>
<dbReference type="AlphaFoldDB" id="A0A088QDB2"/>
<dbReference type="PANTHER" id="PTHR31791:SF49">
    <property type="entry name" value="INACTIVE PROTEIN FRIGIDA"/>
    <property type="match status" value="1"/>
</dbReference>